<dbReference type="RefSeq" id="WP_023302488.1">
    <property type="nucleotide sequence ID" value="NZ_CAJZZS010000062.1"/>
</dbReference>
<dbReference type="AlphaFoldDB" id="A0AAW9PN87"/>
<evidence type="ECO:0000313" key="2">
    <source>
        <dbReference type="Proteomes" id="UP001176846"/>
    </source>
</evidence>
<sequence length="118" mass="13435">MALGKAAICCNEPLKHWHDQFNRYDTRLSRICEKVPIRKSGTAGRVRAGLPFKANRPGVRQDQAVPDEQGLAISSTACRYCCQALRSRAHSSHDLPHRTWHRLRVQVCQRRSLHGSHN</sequence>
<accession>A0AAW9PN87</accession>
<proteinExistence type="predicted"/>
<protein>
    <recommendedName>
        <fullName evidence="3">Transposase</fullName>
    </recommendedName>
</protein>
<gene>
    <name evidence="1" type="ORF">QAB22_031445</name>
</gene>
<name>A0AAW9PN87_KLEVA</name>
<comment type="caution">
    <text evidence="1">The sequence shown here is derived from an EMBL/GenBank/DDBJ whole genome shotgun (WGS) entry which is preliminary data.</text>
</comment>
<evidence type="ECO:0000313" key="1">
    <source>
        <dbReference type="EMBL" id="MEC6060944.1"/>
    </source>
</evidence>
<dbReference type="EMBL" id="JARTTN020000006">
    <property type="protein sequence ID" value="MEC6060944.1"/>
    <property type="molecule type" value="Genomic_DNA"/>
</dbReference>
<dbReference type="Proteomes" id="UP001176846">
    <property type="component" value="Unassembled WGS sequence"/>
</dbReference>
<reference evidence="1" key="2">
    <citation type="submission" date="2024-01" db="EMBL/GenBank/DDBJ databases">
        <authorList>
            <person name="Macesic N."/>
        </authorList>
    </citation>
    <scope>NUCLEOTIDE SEQUENCE</scope>
    <source>
        <strain evidence="1">CPO071</strain>
    </source>
</reference>
<evidence type="ECO:0008006" key="3">
    <source>
        <dbReference type="Google" id="ProtNLM"/>
    </source>
</evidence>
<organism evidence="1 2">
    <name type="scientific">Klebsiella variicola</name>
    <dbReference type="NCBI Taxonomy" id="244366"/>
    <lineage>
        <taxon>Bacteria</taxon>
        <taxon>Pseudomonadati</taxon>
        <taxon>Pseudomonadota</taxon>
        <taxon>Gammaproteobacteria</taxon>
        <taxon>Enterobacterales</taxon>
        <taxon>Enterobacteriaceae</taxon>
        <taxon>Klebsiella/Raoultella group</taxon>
        <taxon>Klebsiella</taxon>
        <taxon>Klebsiella pneumoniae complex</taxon>
    </lineage>
</organism>
<reference evidence="1" key="1">
    <citation type="journal article" date="2023" name="Nat. Commun.">
        <title>Genomic dissection of endemic carbapenem resistance reveals metallo-beta-lactamase dissemination through clonal, plasmid and integron transfer.</title>
        <authorList>
            <person name="Macesic N."/>
            <person name="Hawkey J."/>
            <person name="Vezina B."/>
            <person name="Wisniewski J.A."/>
            <person name="Cottingham H."/>
            <person name="Blakeway L.V."/>
            <person name="Harshegyi T."/>
            <person name="Pragastis K."/>
            <person name="Badoordeen G.Z."/>
            <person name="Dennison A."/>
            <person name="Spelman D.W."/>
            <person name="Jenney A.W.J."/>
            <person name="Peleg A.Y."/>
        </authorList>
    </citation>
    <scope>NUCLEOTIDE SEQUENCE</scope>
    <source>
        <strain evidence="1">CPO071</strain>
    </source>
</reference>